<accession>A0A8T0Q5R4</accession>
<organism evidence="2 3">
    <name type="scientific">Panicum virgatum</name>
    <name type="common">Blackwell switchgrass</name>
    <dbReference type="NCBI Taxonomy" id="38727"/>
    <lineage>
        <taxon>Eukaryota</taxon>
        <taxon>Viridiplantae</taxon>
        <taxon>Streptophyta</taxon>
        <taxon>Embryophyta</taxon>
        <taxon>Tracheophyta</taxon>
        <taxon>Spermatophyta</taxon>
        <taxon>Magnoliopsida</taxon>
        <taxon>Liliopsida</taxon>
        <taxon>Poales</taxon>
        <taxon>Poaceae</taxon>
        <taxon>PACMAD clade</taxon>
        <taxon>Panicoideae</taxon>
        <taxon>Panicodae</taxon>
        <taxon>Paniceae</taxon>
        <taxon>Panicinae</taxon>
        <taxon>Panicum</taxon>
        <taxon>Panicum sect. Hiantes</taxon>
    </lineage>
</organism>
<dbReference type="EMBL" id="CM029050">
    <property type="protein sequence ID" value="KAG2569210.1"/>
    <property type="molecule type" value="Genomic_DNA"/>
</dbReference>
<sequence>MTSWNTSIFEMEAKGLSLHLCMLGTKGVKLASRIMDSAALRVDKLDEISLHTTKQTLTMYVSVFVKLAEVTYHKNFNHESVFSLLGAFKGVAAISHILVKDALESVNYVEYGSSNYSLLVQDTGNSWNEYEQNINNLEEKFRTVLINNNSNIYELLRPTMEKAITLTISFVSQMVTRHERVLSHNMRVPASRVGMPQGVKQHDSGSPVHESSGN</sequence>
<protein>
    <submittedName>
        <fullName evidence="2">Uncharacterized protein</fullName>
    </submittedName>
</protein>
<reference evidence="2" key="1">
    <citation type="submission" date="2020-05" db="EMBL/GenBank/DDBJ databases">
        <title>WGS assembly of Panicum virgatum.</title>
        <authorList>
            <person name="Lovell J.T."/>
            <person name="Jenkins J."/>
            <person name="Shu S."/>
            <person name="Juenger T.E."/>
            <person name="Schmutz J."/>
        </authorList>
    </citation>
    <scope>NUCLEOTIDE SEQUENCE</scope>
    <source>
        <strain evidence="2">AP13</strain>
    </source>
</reference>
<comment type="caution">
    <text evidence="2">The sequence shown here is derived from an EMBL/GenBank/DDBJ whole genome shotgun (WGS) entry which is preliminary data.</text>
</comment>
<gene>
    <name evidence="2" type="ORF">PVAP13_7NG374700</name>
</gene>
<name>A0A8T0Q5R4_PANVG</name>
<keyword evidence="3" id="KW-1185">Reference proteome</keyword>
<dbReference type="Proteomes" id="UP000823388">
    <property type="component" value="Chromosome 7N"/>
</dbReference>
<feature type="region of interest" description="Disordered" evidence="1">
    <location>
        <begin position="192"/>
        <end position="214"/>
    </location>
</feature>
<evidence type="ECO:0000256" key="1">
    <source>
        <dbReference type="SAM" id="MobiDB-lite"/>
    </source>
</evidence>
<evidence type="ECO:0000313" key="2">
    <source>
        <dbReference type="EMBL" id="KAG2569210.1"/>
    </source>
</evidence>
<proteinExistence type="predicted"/>
<evidence type="ECO:0000313" key="3">
    <source>
        <dbReference type="Proteomes" id="UP000823388"/>
    </source>
</evidence>
<dbReference type="AlphaFoldDB" id="A0A8T0Q5R4"/>